<accession>A0A2B4RPV7</accession>
<keyword evidence="2" id="KW-0472">Membrane</keyword>
<keyword evidence="2" id="KW-0812">Transmembrane</keyword>
<feature type="region of interest" description="Disordered" evidence="1">
    <location>
        <begin position="33"/>
        <end position="100"/>
    </location>
</feature>
<evidence type="ECO:0000256" key="2">
    <source>
        <dbReference type="SAM" id="Phobius"/>
    </source>
</evidence>
<organism evidence="3 4">
    <name type="scientific">Stylophora pistillata</name>
    <name type="common">Smooth cauliflower coral</name>
    <dbReference type="NCBI Taxonomy" id="50429"/>
    <lineage>
        <taxon>Eukaryota</taxon>
        <taxon>Metazoa</taxon>
        <taxon>Cnidaria</taxon>
        <taxon>Anthozoa</taxon>
        <taxon>Hexacorallia</taxon>
        <taxon>Scleractinia</taxon>
        <taxon>Astrocoeniina</taxon>
        <taxon>Pocilloporidae</taxon>
        <taxon>Stylophora</taxon>
    </lineage>
</organism>
<feature type="compositionally biased region" description="Acidic residues" evidence="1">
    <location>
        <begin position="34"/>
        <end position="54"/>
    </location>
</feature>
<feature type="transmembrane region" description="Helical" evidence="2">
    <location>
        <begin position="105"/>
        <end position="129"/>
    </location>
</feature>
<feature type="region of interest" description="Disordered" evidence="1">
    <location>
        <begin position="138"/>
        <end position="160"/>
    </location>
</feature>
<evidence type="ECO:0000256" key="1">
    <source>
        <dbReference type="SAM" id="MobiDB-lite"/>
    </source>
</evidence>
<dbReference type="EMBL" id="LSMT01000415">
    <property type="protein sequence ID" value="PFX18367.1"/>
    <property type="molecule type" value="Genomic_DNA"/>
</dbReference>
<evidence type="ECO:0000313" key="4">
    <source>
        <dbReference type="Proteomes" id="UP000225706"/>
    </source>
</evidence>
<keyword evidence="2" id="KW-1133">Transmembrane helix</keyword>
<proteinExistence type="predicted"/>
<evidence type="ECO:0000313" key="3">
    <source>
        <dbReference type="EMBL" id="PFX18367.1"/>
    </source>
</evidence>
<gene>
    <name evidence="3" type="ORF">AWC38_SpisGene17267</name>
</gene>
<dbReference type="AlphaFoldDB" id="A0A2B4RPV7"/>
<protein>
    <submittedName>
        <fullName evidence="3">Uncharacterized protein</fullName>
    </submittedName>
</protein>
<feature type="compositionally biased region" description="Polar residues" evidence="1">
    <location>
        <begin position="147"/>
        <end position="160"/>
    </location>
</feature>
<feature type="compositionally biased region" description="Low complexity" evidence="1">
    <location>
        <begin position="55"/>
        <end position="67"/>
    </location>
</feature>
<dbReference type="Proteomes" id="UP000225706">
    <property type="component" value="Unassembled WGS sequence"/>
</dbReference>
<dbReference type="OrthoDB" id="5989513at2759"/>
<sequence length="186" mass="20200">MDVLENALSNTNGFSSTEVNRVSSVNINLIDAEMNCEPDDPSSGDCTSDDDDSEMCTTSTPTPTAELTTREPETSAPSSDPPGGPNTPTKANAKLRNPTPRPRGVSAWVIILIVLGAMAIVFIAVFLLYRWNHRYSGSFKPSKNEEGQTQQPGSDTAEQQFRTYNQPAFFVYKPPKKPTADSPVSI</sequence>
<reference evidence="4" key="1">
    <citation type="journal article" date="2017" name="bioRxiv">
        <title>Comparative analysis of the genomes of Stylophora pistillata and Acropora digitifera provides evidence for extensive differences between species of corals.</title>
        <authorList>
            <person name="Voolstra C.R."/>
            <person name="Li Y."/>
            <person name="Liew Y.J."/>
            <person name="Baumgarten S."/>
            <person name="Zoccola D."/>
            <person name="Flot J.-F."/>
            <person name="Tambutte S."/>
            <person name="Allemand D."/>
            <person name="Aranda M."/>
        </authorList>
    </citation>
    <scope>NUCLEOTIDE SEQUENCE [LARGE SCALE GENOMIC DNA]</scope>
</reference>
<keyword evidence="4" id="KW-1185">Reference proteome</keyword>
<comment type="caution">
    <text evidence="3">The sequence shown here is derived from an EMBL/GenBank/DDBJ whole genome shotgun (WGS) entry which is preliminary data.</text>
</comment>
<name>A0A2B4RPV7_STYPI</name>